<evidence type="ECO:0000256" key="3">
    <source>
        <dbReference type="ARBA" id="ARBA00022475"/>
    </source>
</evidence>
<evidence type="ECO:0000256" key="4">
    <source>
        <dbReference type="ARBA" id="ARBA00022692"/>
    </source>
</evidence>
<feature type="transmembrane region" description="Helical" evidence="7">
    <location>
        <begin position="320"/>
        <end position="341"/>
    </location>
</feature>
<evidence type="ECO:0000259" key="8">
    <source>
        <dbReference type="PROSITE" id="PS50928"/>
    </source>
</evidence>
<gene>
    <name evidence="9" type="ORF">J2X19_005189</name>
</gene>
<keyword evidence="4 7" id="KW-0812">Transmembrane</keyword>
<comment type="subcellular location">
    <subcellularLocation>
        <location evidence="1 7">Cell membrane</location>
        <topology evidence="1 7">Multi-pass membrane protein</topology>
    </subcellularLocation>
</comment>
<feature type="transmembrane region" description="Helical" evidence="7">
    <location>
        <begin position="223"/>
        <end position="241"/>
    </location>
</feature>
<comment type="similarity">
    <text evidence="7">Belongs to the binding-protein-dependent transport system permease family.</text>
</comment>
<evidence type="ECO:0000256" key="1">
    <source>
        <dbReference type="ARBA" id="ARBA00004651"/>
    </source>
</evidence>
<evidence type="ECO:0000256" key="2">
    <source>
        <dbReference type="ARBA" id="ARBA00022448"/>
    </source>
</evidence>
<feature type="transmembrane region" description="Helical" evidence="7">
    <location>
        <begin position="262"/>
        <end position="285"/>
    </location>
</feature>
<keyword evidence="5 7" id="KW-1133">Transmembrane helix</keyword>
<dbReference type="CDD" id="cd06261">
    <property type="entry name" value="TM_PBP2"/>
    <property type="match status" value="1"/>
</dbReference>
<proteinExistence type="inferred from homology"/>
<feature type="transmembrane region" description="Helical" evidence="7">
    <location>
        <begin position="151"/>
        <end position="176"/>
    </location>
</feature>
<dbReference type="PANTHER" id="PTHR43744">
    <property type="entry name" value="ABC TRANSPORTER PERMEASE PROTEIN MG189-RELATED-RELATED"/>
    <property type="match status" value="1"/>
</dbReference>
<dbReference type="EMBL" id="JAVDXT010000013">
    <property type="protein sequence ID" value="MDR7380480.1"/>
    <property type="molecule type" value="Genomic_DNA"/>
</dbReference>
<dbReference type="Gene3D" id="1.10.3720.10">
    <property type="entry name" value="MetI-like"/>
    <property type="match status" value="1"/>
</dbReference>
<feature type="transmembrane region" description="Helical" evidence="7">
    <location>
        <begin position="188"/>
        <end position="211"/>
    </location>
</feature>
<feature type="transmembrane region" description="Helical" evidence="7">
    <location>
        <begin position="30"/>
        <end position="49"/>
    </location>
</feature>
<name>A0ABU2CGL5_9BURK</name>
<protein>
    <submittedName>
        <fullName evidence="9">Alpha-1,4-digalacturonate transport system permease protein</fullName>
    </submittedName>
</protein>
<accession>A0ABU2CGL5</accession>
<dbReference type="InterPro" id="IPR035906">
    <property type="entry name" value="MetI-like_sf"/>
</dbReference>
<sequence>MANFLTRKYSDKPGQKYGGSGLHWTDWVSYAYLLAGLIVMFGPVLWLVMSSFKTESAISQFPPTFLPYSQKEVVVAGFDKPLPLFRAKDEQGQTRELAQVRRIGLVATMVDPAAPQTELRVNINDRQPVNELKFASGNYTELFGKFAFGTYLWNSVFITVVATILTLLFNSMAAFALSKYQFTGQKTVFVLIIATLMIPPTIILVPAFLVISELNLLNNLWGVILPAVATPTGVFLLRQYMLTIPDELLEAARMDNASEWRIYWKIILPLSAPAMAVLAIFSFMWRWNDFLWPLIVLSKSEKFTLQLALNAFQGELNTQWHYLLAMTVITLIPISLVFTFLQKYIATGIASAGVK</sequence>
<evidence type="ECO:0000313" key="9">
    <source>
        <dbReference type="EMBL" id="MDR7380480.1"/>
    </source>
</evidence>
<dbReference type="Proteomes" id="UP001180487">
    <property type="component" value="Unassembled WGS sequence"/>
</dbReference>
<keyword evidence="3" id="KW-1003">Cell membrane</keyword>
<evidence type="ECO:0000313" key="10">
    <source>
        <dbReference type="Proteomes" id="UP001180487"/>
    </source>
</evidence>
<dbReference type="InterPro" id="IPR000515">
    <property type="entry name" value="MetI-like"/>
</dbReference>
<feature type="domain" description="ABC transmembrane type-1" evidence="8">
    <location>
        <begin position="152"/>
        <end position="341"/>
    </location>
</feature>
<dbReference type="RefSeq" id="WP_310377331.1">
    <property type="nucleotide sequence ID" value="NZ_JAVDXT010000013.1"/>
</dbReference>
<evidence type="ECO:0000256" key="6">
    <source>
        <dbReference type="ARBA" id="ARBA00023136"/>
    </source>
</evidence>
<dbReference type="PROSITE" id="PS50928">
    <property type="entry name" value="ABC_TM1"/>
    <property type="match status" value="1"/>
</dbReference>
<dbReference type="Pfam" id="PF00528">
    <property type="entry name" value="BPD_transp_1"/>
    <property type="match status" value="1"/>
</dbReference>
<reference evidence="9 10" key="1">
    <citation type="submission" date="2023-07" db="EMBL/GenBank/DDBJ databases">
        <title>Sorghum-associated microbial communities from plants grown in Nebraska, USA.</title>
        <authorList>
            <person name="Schachtman D."/>
        </authorList>
    </citation>
    <scope>NUCLEOTIDE SEQUENCE [LARGE SCALE GENOMIC DNA]</scope>
    <source>
        <strain evidence="9 10">BE313</strain>
    </source>
</reference>
<dbReference type="PANTHER" id="PTHR43744:SF12">
    <property type="entry name" value="ABC TRANSPORTER PERMEASE PROTEIN MG189-RELATED"/>
    <property type="match status" value="1"/>
</dbReference>
<evidence type="ECO:0000256" key="7">
    <source>
        <dbReference type="RuleBase" id="RU363032"/>
    </source>
</evidence>
<keyword evidence="2 7" id="KW-0813">Transport</keyword>
<organism evidence="9 10">
    <name type="scientific">Rhodoferax ferrireducens</name>
    <dbReference type="NCBI Taxonomy" id="192843"/>
    <lineage>
        <taxon>Bacteria</taxon>
        <taxon>Pseudomonadati</taxon>
        <taxon>Pseudomonadota</taxon>
        <taxon>Betaproteobacteria</taxon>
        <taxon>Burkholderiales</taxon>
        <taxon>Comamonadaceae</taxon>
        <taxon>Rhodoferax</taxon>
    </lineage>
</organism>
<comment type="caution">
    <text evidence="9">The sequence shown here is derived from an EMBL/GenBank/DDBJ whole genome shotgun (WGS) entry which is preliminary data.</text>
</comment>
<dbReference type="SUPFAM" id="SSF161098">
    <property type="entry name" value="MetI-like"/>
    <property type="match status" value="1"/>
</dbReference>
<keyword evidence="10" id="KW-1185">Reference proteome</keyword>
<keyword evidence="6 7" id="KW-0472">Membrane</keyword>
<evidence type="ECO:0000256" key="5">
    <source>
        <dbReference type="ARBA" id="ARBA00022989"/>
    </source>
</evidence>